<dbReference type="PANTHER" id="PTHR43861">
    <property type="entry name" value="TRANS-ACONITATE 2-METHYLTRANSFERASE-RELATED"/>
    <property type="match status" value="1"/>
</dbReference>
<gene>
    <name evidence="4" type="ORF">ABVQ20_31130</name>
</gene>
<dbReference type="SUPFAM" id="SSF53335">
    <property type="entry name" value="S-adenosyl-L-methionine-dependent methyltransferases"/>
    <property type="match status" value="1"/>
</dbReference>
<protein>
    <submittedName>
        <fullName evidence="4">Class I SAM-dependent methyltransferase</fullName>
        <ecNumber evidence="4">2.1.-.-</ecNumber>
    </submittedName>
</protein>
<proteinExistence type="predicted"/>
<dbReference type="InterPro" id="IPR041698">
    <property type="entry name" value="Methyltransf_25"/>
</dbReference>
<dbReference type="CDD" id="cd02440">
    <property type="entry name" value="AdoMet_MTases"/>
    <property type="match status" value="1"/>
</dbReference>
<organism evidence="4 5">
    <name type="scientific">Mesorhizobium shangrilense</name>
    <dbReference type="NCBI Taxonomy" id="460060"/>
    <lineage>
        <taxon>Bacteria</taxon>
        <taxon>Pseudomonadati</taxon>
        <taxon>Pseudomonadota</taxon>
        <taxon>Alphaproteobacteria</taxon>
        <taxon>Hyphomicrobiales</taxon>
        <taxon>Phyllobacteriaceae</taxon>
        <taxon>Mesorhizobium</taxon>
    </lineage>
</organism>
<dbReference type="EMBL" id="JBEWSZ010000004">
    <property type="protein sequence ID" value="MET2831409.1"/>
    <property type="molecule type" value="Genomic_DNA"/>
</dbReference>
<keyword evidence="5" id="KW-1185">Reference proteome</keyword>
<evidence type="ECO:0000256" key="1">
    <source>
        <dbReference type="ARBA" id="ARBA00022603"/>
    </source>
</evidence>
<accession>A0ABV2DNF2</accession>
<evidence type="ECO:0000313" key="4">
    <source>
        <dbReference type="EMBL" id="MET2831409.1"/>
    </source>
</evidence>
<comment type="caution">
    <text evidence="4">The sequence shown here is derived from an EMBL/GenBank/DDBJ whole genome shotgun (WGS) entry which is preliminary data.</text>
</comment>
<keyword evidence="2 4" id="KW-0808">Transferase</keyword>
<keyword evidence="1 4" id="KW-0489">Methyltransferase</keyword>
<dbReference type="InterPro" id="IPR029063">
    <property type="entry name" value="SAM-dependent_MTases_sf"/>
</dbReference>
<reference evidence="4 5" key="1">
    <citation type="submission" date="2024-06" db="EMBL/GenBank/DDBJ databases">
        <authorList>
            <person name="Kim D.-U."/>
        </authorList>
    </citation>
    <scope>NUCLEOTIDE SEQUENCE [LARGE SCALE GENOMIC DNA]</scope>
    <source>
        <strain evidence="4 5">KACC15460</strain>
    </source>
</reference>
<dbReference type="Gene3D" id="3.40.50.150">
    <property type="entry name" value="Vaccinia Virus protein VP39"/>
    <property type="match status" value="1"/>
</dbReference>
<evidence type="ECO:0000256" key="2">
    <source>
        <dbReference type="ARBA" id="ARBA00022679"/>
    </source>
</evidence>
<dbReference type="Proteomes" id="UP001548832">
    <property type="component" value="Unassembled WGS sequence"/>
</dbReference>
<name>A0ABV2DNF2_9HYPH</name>
<dbReference type="GO" id="GO:0008168">
    <property type="term" value="F:methyltransferase activity"/>
    <property type="evidence" value="ECO:0007669"/>
    <property type="project" value="UniProtKB-KW"/>
</dbReference>
<dbReference type="PANTHER" id="PTHR43861:SF1">
    <property type="entry name" value="TRANS-ACONITATE 2-METHYLTRANSFERASE"/>
    <property type="match status" value="1"/>
</dbReference>
<dbReference type="GO" id="GO:0032259">
    <property type="term" value="P:methylation"/>
    <property type="evidence" value="ECO:0007669"/>
    <property type="project" value="UniProtKB-KW"/>
</dbReference>
<dbReference type="RefSeq" id="WP_354463532.1">
    <property type="nucleotide sequence ID" value="NZ_JBEWSZ010000004.1"/>
</dbReference>
<dbReference type="Pfam" id="PF13649">
    <property type="entry name" value="Methyltransf_25"/>
    <property type="match status" value="1"/>
</dbReference>
<evidence type="ECO:0000313" key="5">
    <source>
        <dbReference type="Proteomes" id="UP001548832"/>
    </source>
</evidence>
<sequence length="233" mass="25003">MKKDDHSAGDPGSSSAAFNAAHARSYAEGPPRQVPGFAGLQRMTSMLLAERVSSHGRVLVLGAGGGLELKALADDHPGWTFTGVDPSADMLRVAEQIVGPHAGRIRLHEGYIDAAPAGPFEGATCLLTLHFVPRDQRLETLRQIHRRLVPGAPFVVAHLSFAQTEPERTMWIARHVAFGGSDPANAESARRAIATRLSVLSPEEDEAMLRQAGFSNVSLFYAGLGFRGWVAYA</sequence>
<evidence type="ECO:0000259" key="3">
    <source>
        <dbReference type="Pfam" id="PF13649"/>
    </source>
</evidence>
<dbReference type="EC" id="2.1.-.-" evidence="4"/>
<feature type="domain" description="Methyltransferase" evidence="3">
    <location>
        <begin position="58"/>
        <end position="151"/>
    </location>
</feature>